<keyword evidence="2 4" id="KW-1133">Transmembrane helix</keyword>
<dbReference type="PANTHER" id="PTHR12483">
    <property type="entry name" value="SOLUTE CARRIER FAMILY 31 COPPER TRANSPORTERS"/>
    <property type="match status" value="1"/>
</dbReference>
<dbReference type="EMBL" id="LT598458">
    <property type="protein sequence ID" value="SCU90063.1"/>
    <property type="molecule type" value="Genomic_DNA"/>
</dbReference>
<keyword evidence="6" id="KW-1185">Reference proteome</keyword>
<feature type="transmembrane region" description="Helical" evidence="4">
    <location>
        <begin position="54"/>
        <end position="71"/>
    </location>
</feature>
<feature type="transmembrane region" description="Helical" evidence="4">
    <location>
        <begin position="121"/>
        <end position="138"/>
    </location>
</feature>
<protein>
    <recommendedName>
        <fullName evidence="4">Copper transport protein</fullName>
    </recommendedName>
</protein>
<reference evidence="5 6" key="1">
    <citation type="submission" date="2016-03" db="EMBL/GenBank/DDBJ databases">
        <authorList>
            <person name="Devillers H."/>
        </authorList>
    </citation>
    <scope>NUCLEOTIDE SEQUENCE [LARGE SCALE GENOMIC DNA]</scope>
    <source>
        <strain evidence="5">CBS 10888</strain>
    </source>
</reference>
<evidence type="ECO:0000256" key="3">
    <source>
        <dbReference type="ARBA" id="ARBA00023136"/>
    </source>
</evidence>
<evidence type="ECO:0000256" key="2">
    <source>
        <dbReference type="ARBA" id="ARBA00022989"/>
    </source>
</evidence>
<keyword evidence="4" id="KW-0813">Transport</keyword>
<comment type="similarity">
    <text evidence="4">Belongs to the copper transporter (Ctr) (TC 1.A.56) family. SLC31A subfamily.</text>
</comment>
<dbReference type="GO" id="GO:0000329">
    <property type="term" value="C:fungal-type vacuole membrane"/>
    <property type="evidence" value="ECO:0007669"/>
    <property type="project" value="EnsemblFungi"/>
</dbReference>
<dbReference type="InterPro" id="IPR007274">
    <property type="entry name" value="Cop_transporter"/>
</dbReference>
<dbReference type="Proteomes" id="UP000190274">
    <property type="component" value="Chromosome F"/>
</dbReference>
<sequence length="151" mass="17113">MESASKVSHSYSHSAMDGGHADHGTQEMCSMNMLFTWNYKNTCVVFKWWHIRNVWHLLVSMAAIAILAYLYEYLKYYSTKSVAPHSTNAGRTMKLKKAVWYGASVGFSFMLMLVFMTYNGWLMLAVVFGAAWGHYAWAGLSESSARTLACH</sequence>
<dbReference type="GO" id="GO:0006878">
    <property type="term" value="P:intracellular copper ion homeostasis"/>
    <property type="evidence" value="ECO:0007669"/>
    <property type="project" value="EnsemblFungi"/>
</dbReference>
<keyword evidence="3 4" id="KW-0472">Membrane</keyword>
<dbReference type="PANTHER" id="PTHR12483:SF115">
    <property type="entry name" value="COPPER TRANSPORT PROTEIN"/>
    <property type="match status" value="1"/>
</dbReference>
<dbReference type="GO" id="GO:0005375">
    <property type="term" value="F:copper ion transmembrane transporter activity"/>
    <property type="evidence" value="ECO:0007669"/>
    <property type="project" value="UniProtKB-UniRule"/>
</dbReference>
<dbReference type="GO" id="GO:0015677">
    <property type="term" value="P:copper ion import"/>
    <property type="evidence" value="ECO:0007669"/>
    <property type="project" value="EnsemblFungi"/>
</dbReference>
<proteinExistence type="inferred from homology"/>
<evidence type="ECO:0000313" key="5">
    <source>
        <dbReference type="EMBL" id="SCU90063.1"/>
    </source>
</evidence>
<keyword evidence="4" id="KW-0187">Copper transport</keyword>
<evidence type="ECO:0000256" key="4">
    <source>
        <dbReference type="RuleBase" id="RU367022"/>
    </source>
</evidence>
<accession>A0A1G4JI28</accession>
<comment type="subcellular location">
    <subcellularLocation>
        <location evidence="4">Membrane</location>
        <topology evidence="4">Multi-pass membrane protein</topology>
    </subcellularLocation>
</comment>
<dbReference type="OrthoDB" id="161814at2759"/>
<dbReference type="STRING" id="1266660.A0A1G4JI28"/>
<keyword evidence="1 4" id="KW-0812">Transmembrane</keyword>
<keyword evidence="4" id="KW-0406">Ion transport</keyword>
<evidence type="ECO:0000313" key="6">
    <source>
        <dbReference type="Proteomes" id="UP000190274"/>
    </source>
</evidence>
<gene>
    <name evidence="5" type="ORF">LADA_0F01574G</name>
</gene>
<organism evidence="5 6">
    <name type="scientific">Lachancea dasiensis</name>
    <dbReference type="NCBI Taxonomy" id="1072105"/>
    <lineage>
        <taxon>Eukaryota</taxon>
        <taxon>Fungi</taxon>
        <taxon>Dikarya</taxon>
        <taxon>Ascomycota</taxon>
        <taxon>Saccharomycotina</taxon>
        <taxon>Saccharomycetes</taxon>
        <taxon>Saccharomycetales</taxon>
        <taxon>Saccharomycetaceae</taxon>
        <taxon>Lachancea</taxon>
    </lineage>
</organism>
<feature type="transmembrane region" description="Helical" evidence="4">
    <location>
        <begin position="98"/>
        <end position="115"/>
    </location>
</feature>
<dbReference type="Pfam" id="PF04145">
    <property type="entry name" value="Ctr"/>
    <property type="match status" value="2"/>
</dbReference>
<dbReference type="AlphaFoldDB" id="A0A1G4JI28"/>
<evidence type="ECO:0000256" key="1">
    <source>
        <dbReference type="ARBA" id="ARBA00022692"/>
    </source>
</evidence>
<keyword evidence="4" id="KW-0186">Copper</keyword>
<name>A0A1G4JI28_9SACH</name>